<accession>A0A329QEX1</accession>
<keyword evidence="3" id="KW-1185">Reference proteome</keyword>
<dbReference type="InterPro" id="IPR001387">
    <property type="entry name" value="Cro/C1-type_HTH"/>
</dbReference>
<dbReference type="InterPro" id="IPR037664">
    <property type="entry name" value="BldD_C"/>
</dbReference>
<reference evidence="2 3" key="1">
    <citation type="submission" date="2018-06" db="EMBL/GenBank/DDBJ databases">
        <title>Phytoactinopolyspora halophila sp. nov., a novel halophilic actinomycete isolated from a saline soil in China.</title>
        <authorList>
            <person name="Tang S.-K."/>
        </authorList>
    </citation>
    <scope>NUCLEOTIDE SEQUENCE [LARGE SCALE GENOMIC DNA]</scope>
    <source>
        <strain evidence="2 3">YIM 96934</strain>
    </source>
</reference>
<dbReference type="PROSITE" id="PS50943">
    <property type="entry name" value="HTH_CROC1"/>
    <property type="match status" value="1"/>
</dbReference>
<evidence type="ECO:0000313" key="3">
    <source>
        <dbReference type="Proteomes" id="UP000250462"/>
    </source>
</evidence>
<dbReference type="SUPFAM" id="SSF47413">
    <property type="entry name" value="lambda repressor-like DNA-binding domains"/>
    <property type="match status" value="1"/>
</dbReference>
<dbReference type="CDD" id="cd16837">
    <property type="entry name" value="BldD_C_like"/>
    <property type="match status" value="1"/>
</dbReference>
<dbReference type="CDD" id="cd00093">
    <property type="entry name" value="HTH_XRE"/>
    <property type="match status" value="1"/>
</dbReference>
<dbReference type="InterPro" id="IPR010982">
    <property type="entry name" value="Lambda_DNA-bd_dom_sf"/>
</dbReference>
<dbReference type="Proteomes" id="UP000250462">
    <property type="component" value="Unassembled WGS sequence"/>
</dbReference>
<organism evidence="2 3">
    <name type="scientific">Phytoactinopolyspora halophila</name>
    <dbReference type="NCBI Taxonomy" id="1981511"/>
    <lineage>
        <taxon>Bacteria</taxon>
        <taxon>Bacillati</taxon>
        <taxon>Actinomycetota</taxon>
        <taxon>Actinomycetes</taxon>
        <taxon>Jiangellales</taxon>
        <taxon>Jiangellaceae</taxon>
        <taxon>Phytoactinopolyspora</taxon>
    </lineage>
</organism>
<dbReference type="InterPro" id="IPR038099">
    <property type="entry name" value="BldD-like_C_sf"/>
</dbReference>
<dbReference type="Pfam" id="PF21179">
    <property type="entry name" value="BldD-like_C"/>
    <property type="match status" value="1"/>
</dbReference>
<gene>
    <name evidence="2" type="ORF">DPM12_18060</name>
</gene>
<evidence type="ECO:0000313" key="2">
    <source>
        <dbReference type="EMBL" id="RAW11005.1"/>
    </source>
</evidence>
<dbReference type="SMART" id="SM00530">
    <property type="entry name" value="HTH_XRE"/>
    <property type="match status" value="1"/>
</dbReference>
<evidence type="ECO:0000259" key="1">
    <source>
        <dbReference type="PROSITE" id="PS50943"/>
    </source>
</evidence>
<dbReference type="OrthoDB" id="9814751at2"/>
<dbReference type="Gene3D" id="1.10.10.1930">
    <property type="match status" value="1"/>
</dbReference>
<dbReference type="EMBL" id="QMIG01000023">
    <property type="protein sequence ID" value="RAW11005.1"/>
    <property type="molecule type" value="Genomic_DNA"/>
</dbReference>
<dbReference type="GO" id="GO:0003677">
    <property type="term" value="F:DNA binding"/>
    <property type="evidence" value="ECO:0007669"/>
    <property type="project" value="InterPro"/>
</dbReference>
<proteinExistence type="predicted"/>
<dbReference type="RefSeq" id="WP_112259746.1">
    <property type="nucleotide sequence ID" value="NZ_QMIG01000023.1"/>
</dbReference>
<dbReference type="GO" id="GO:0045892">
    <property type="term" value="P:negative regulation of DNA-templated transcription"/>
    <property type="evidence" value="ECO:0007669"/>
    <property type="project" value="InterPro"/>
</dbReference>
<feature type="domain" description="HTH cro/C1-type" evidence="1">
    <location>
        <begin position="16"/>
        <end position="72"/>
    </location>
</feature>
<sequence length="163" mass="18268">MDPDDKDFAKVVGARLRTLRQRKRLSLKAVEQNSGGTLRAAVVGSYERGDRAASVRRLAELADFYDVPVDWLVSDKNNTEPPPPGVESKLVLDLVALRNAPPEAEQLINFVYGVQKKRDDFGSEVLTIRANDVWVMSSVYGLTPSELREKMINWGVLVQRDRA</sequence>
<name>A0A329QEX1_9ACTN</name>
<dbReference type="Pfam" id="PF01381">
    <property type="entry name" value="HTH_3"/>
    <property type="match status" value="1"/>
</dbReference>
<protein>
    <submittedName>
        <fullName evidence="2">Transcriptional regulator</fullName>
    </submittedName>
</protein>
<dbReference type="AlphaFoldDB" id="A0A329QEX1"/>
<dbReference type="Gene3D" id="1.10.260.40">
    <property type="entry name" value="lambda repressor-like DNA-binding domains"/>
    <property type="match status" value="1"/>
</dbReference>
<comment type="caution">
    <text evidence="2">The sequence shown here is derived from an EMBL/GenBank/DDBJ whole genome shotgun (WGS) entry which is preliminary data.</text>
</comment>